<dbReference type="Pfam" id="PF13480">
    <property type="entry name" value="Acetyltransf_6"/>
    <property type="match status" value="1"/>
</dbReference>
<evidence type="ECO:0000313" key="2">
    <source>
        <dbReference type="EMBL" id="CEG07821.1"/>
    </source>
</evidence>
<dbReference type="Gene3D" id="3.40.630.30">
    <property type="match status" value="1"/>
</dbReference>
<dbReference type="SUPFAM" id="SSF55729">
    <property type="entry name" value="Acyl-CoA N-acyltransferases (Nat)"/>
    <property type="match status" value="1"/>
</dbReference>
<proteinExistence type="predicted"/>
<feature type="domain" description="BioF2-like acetyltransferase" evidence="1">
    <location>
        <begin position="192"/>
        <end position="341"/>
    </location>
</feature>
<sequence>MASVAEHENQAAYARAGAVSAVTSVAIYGSLAEAEAIWRGMETPDYLHTSFQRFDFLNAWQAHAGAHLNIKPLIVVASDRGGRPLMLLPLGSVRENGVNIARFLGGKHPTFNMGLWRRDFAASACKADIDTILAAIAAHGDRIDLLALTQQPERWDGVLNPLAHFSRQLSANACPLLRMPPGAHPEDIISSGFRRRIRAKEKKLKALPGYRFFLARTDEDITRVLDAFFTIKPLRMAAQNLPNVFADPGIEAFIRTACLSKAPNDGRAIAIHTLECDNEIIAMFAGVADGHRISMMFNTYTMSENAKYSPGLILLRNIIDHYTELGYCAFDLGIGSDDYKRWFCKDDEPIFDSFIPLSAYGRLAALGMSSLNHAKRMVKQNPALVAMAHWLRAALHR</sequence>
<organism evidence="2 3">
    <name type="scientific">Afipia felis</name>
    <name type="common">Cat scratch disease bacillus</name>
    <dbReference type="NCBI Taxonomy" id="1035"/>
    <lineage>
        <taxon>Bacteria</taxon>
        <taxon>Pseudomonadati</taxon>
        <taxon>Pseudomonadota</taxon>
        <taxon>Alphaproteobacteria</taxon>
        <taxon>Hyphomicrobiales</taxon>
        <taxon>Nitrobacteraceae</taxon>
        <taxon>Afipia</taxon>
    </lineage>
</organism>
<evidence type="ECO:0000259" key="1">
    <source>
        <dbReference type="Pfam" id="PF13480"/>
    </source>
</evidence>
<dbReference type="EMBL" id="CCAZ020000001">
    <property type="protein sequence ID" value="CEG07821.1"/>
    <property type="molecule type" value="Genomic_DNA"/>
</dbReference>
<dbReference type="OrthoDB" id="8193702at2"/>
<comment type="caution">
    <text evidence="2">The sequence shown here is derived from an EMBL/GenBank/DDBJ whole genome shotgun (WGS) entry which is preliminary data.</text>
</comment>
<evidence type="ECO:0000313" key="3">
    <source>
        <dbReference type="Proteomes" id="UP000035762"/>
    </source>
</evidence>
<dbReference type="InterPro" id="IPR038740">
    <property type="entry name" value="BioF2-like_GNAT_dom"/>
</dbReference>
<protein>
    <submittedName>
        <fullName evidence="2">Protein involved in cellulose biosynthesis (CelD)</fullName>
    </submittedName>
</protein>
<dbReference type="STRING" id="1035.BN961_01224"/>
<accession>A0A090MK46</accession>
<dbReference type="AlphaFoldDB" id="A0A090MK46"/>
<keyword evidence="3" id="KW-1185">Reference proteome</keyword>
<name>A0A090MK46_AFIFE</name>
<reference evidence="2 3" key="1">
    <citation type="journal article" date="2014" name="Genome Announc.">
        <title>Genome Sequence of Afipia felis Strain 76713, Isolated in Hospital Water Using an Amoeba Co-Culture Procedure.</title>
        <authorList>
            <person name="Benamar S."/>
            <person name="La Scola B."/>
            <person name="Croce O."/>
        </authorList>
    </citation>
    <scope>NUCLEOTIDE SEQUENCE [LARGE SCALE GENOMIC DNA]</scope>
    <source>
        <strain evidence="2 3">76713</strain>
    </source>
</reference>
<dbReference type="InterPro" id="IPR016181">
    <property type="entry name" value="Acyl_CoA_acyltransferase"/>
</dbReference>
<dbReference type="Proteomes" id="UP000035762">
    <property type="component" value="Unassembled WGS sequence"/>
</dbReference>
<gene>
    <name evidence="2" type="ORF">BN961_01224</name>
</gene>
<dbReference type="RefSeq" id="WP_048755932.1">
    <property type="nucleotide sequence ID" value="NZ_CCAZ020000001.1"/>
</dbReference>